<accession>A0ABV3DWS8</accession>
<evidence type="ECO:0000313" key="1">
    <source>
        <dbReference type="EMBL" id="MEU8140206.1"/>
    </source>
</evidence>
<keyword evidence="2" id="KW-1185">Reference proteome</keyword>
<protein>
    <submittedName>
        <fullName evidence="1">Uncharacterized protein</fullName>
    </submittedName>
</protein>
<dbReference type="EMBL" id="JBEZFP010000266">
    <property type="protein sequence ID" value="MEU8140206.1"/>
    <property type="molecule type" value="Genomic_DNA"/>
</dbReference>
<comment type="caution">
    <text evidence="1">The sequence shown here is derived from an EMBL/GenBank/DDBJ whole genome shotgun (WGS) entry which is preliminary data.</text>
</comment>
<proteinExistence type="predicted"/>
<dbReference type="RefSeq" id="WP_358365155.1">
    <property type="nucleotide sequence ID" value="NZ_JBEZFP010000266.1"/>
</dbReference>
<sequence>MRSSLAKRGDTDWTVECARLAHAAALPISLYRSVESINRMA</sequence>
<reference evidence="1 2" key="1">
    <citation type="submission" date="2024-06" db="EMBL/GenBank/DDBJ databases">
        <title>The Natural Products Discovery Center: Release of the First 8490 Sequenced Strains for Exploring Actinobacteria Biosynthetic Diversity.</title>
        <authorList>
            <person name="Kalkreuter E."/>
            <person name="Kautsar S.A."/>
            <person name="Yang D."/>
            <person name="Bader C.D."/>
            <person name="Teijaro C.N."/>
            <person name="Fluegel L."/>
            <person name="Davis C.M."/>
            <person name="Simpson J.R."/>
            <person name="Lauterbach L."/>
            <person name="Steele A.D."/>
            <person name="Gui C."/>
            <person name="Meng S."/>
            <person name="Li G."/>
            <person name="Viehrig K."/>
            <person name="Ye F."/>
            <person name="Su P."/>
            <person name="Kiefer A.F."/>
            <person name="Nichols A."/>
            <person name="Cepeda A.J."/>
            <person name="Yan W."/>
            <person name="Fan B."/>
            <person name="Jiang Y."/>
            <person name="Adhikari A."/>
            <person name="Zheng C.-J."/>
            <person name="Schuster L."/>
            <person name="Cowan T.M."/>
            <person name="Smanski M.J."/>
            <person name="Chevrette M.G."/>
            <person name="De Carvalho L.P.S."/>
            <person name="Shen B."/>
        </authorList>
    </citation>
    <scope>NUCLEOTIDE SEQUENCE [LARGE SCALE GENOMIC DNA]</scope>
    <source>
        <strain evidence="1 2">NPDC048946</strain>
    </source>
</reference>
<evidence type="ECO:0000313" key="2">
    <source>
        <dbReference type="Proteomes" id="UP001551482"/>
    </source>
</evidence>
<gene>
    <name evidence="1" type="ORF">AB0C36_42830</name>
</gene>
<name>A0ABV3DWS8_9ACTN</name>
<organism evidence="1 2">
    <name type="scientific">Streptodolium elevatio</name>
    <dbReference type="NCBI Taxonomy" id="3157996"/>
    <lineage>
        <taxon>Bacteria</taxon>
        <taxon>Bacillati</taxon>
        <taxon>Actinomycetota</taxon>
        <taxon>Actinomycetes</taxon>
        <taxon>Kitasatosporales</taxon>
        <taxon>Streptomycetaceae</taxon>
        <taxon>Streptodolium</taxon>
    </lineage>
</organism>
<dbReference type="Proteomes" id="UP001551482">
    <property type="component" value="Unassembled WGS sequence"/>
</dbReference>